<dbReference type="AlphaFoldDB" id="A0A0L0FKK4"/>
<accession>A0A0L0FKK4</accession>
<dbReference type="EMBL" id="KQ242777">
    <property type="protein sequence ID" value="KNC77295.1"/>
    <property type="molecule type" value="Genomic_DNA"/>
</dbReference>
<dbReference type="Proteomes" id="UP000054560">
    <property type="component" value="Unassembled WGS sequence"/>
</dbReference>
<feature type="compositionally biased region" description="Basic and acidic residues" evidence="1">
    <location>
        <begin position="13"/>
        <end position="29"/>
    </location>
</feature>
<name>A0A0L0FKK4_9EUKA</name>
<dbReference type="GeneID" id="25910743"/>
<sequence length="135" mass="15110">MAIVVMNGPTETSRYESIAHDEQTSEGKKPTVNQRQIQNDKAAKKAALLDEMFTRLAKARISKDDSDANESHVPNSANRGGYEEVLACTMVLTRLLDATNTTHIERLHAALGFNFLIQMLRSGKLFAFTILQHFF</sequence>
<reference evidence="2 3" key="1">
    <citation type="submission" date="2011-02" db="EMBL/GenBank/DDBJ databases">
        <title>The Genome Sequence of Sphaeroforma arctica JP610.</title>
        <authorList>
            <consortium name="The Broad Institute Genome Sequencing Platform"/>
            <person name="Russ C."/>
            <person name="Cuomo C."/>
            <person name="Young S.K."/>
            <person name="Zeng Q."/>
            <person name="Gargeya S."/>
            <person name="Alvarado L."/>
            <person name="Berlin A."/>
            <person name="Chapman S.B."/>
            <person name="Chen Z."/>
            <person name="Freedman E."/>
            <person name="Gellesch M."/>
            <person name="Goldberg J."/>
            <person name="Griggs A."/>
            <person name="Gujja S."/>
            <person name="Heilman E."/>
            <person name="Heiman D."/>
            <person name="Howarth C."/>
            <person name="Mehta T."/>
            <person name="Neiman D."/>
            <person name="Pearson M."/>
            <person name="Roberts A."/>
            <person name="Saif S."/>
            <person name="Shea T."/>
            <person name="Shenoy N."/>
            <person name="Sisk P."/>
            <person name="Stolte C."/>
            <person name="Sykes S."/>
            <person name="White J."/>
            <person name="Yandava C."/>
            <person name="Burger G."/>
            <person name="Gray M.W."/>
            <person name="Holland P.W.H."/>
            <person name="King N."/>
            <person name="Lang F.B.F."/>
            <person name="Roger A.J."/>
            <person name="Ruiz-Trillo I."/>
            <person name="Haas B."/>
            <person name="Nusbaum C."/>
            <person name="Birren B."/>
        </authorList>
    </citation>
    <scope>NUCLEOTIDE SEQUENCE [LARGE SCALE GENOMIC DNA]</scope>
    <source>
        <strain evidence="2 3">JP610</strain>
    </source>
</reference>
<proteinExistence type="predicted"/>
<dbReference type="RefSeq" id="XP_014151197.1">
    <property type="nucleotide sequence ID" value="XM_014295722.1"/>
</dbReference>
<evidence type="ECO:0000256" key="1">
    <source>
        <dbReference type="SAM" id="MobiDB-lite"/>
    </source>
</evidence>
<organism evidence="2 3">
    <name type="scientific">Sphaeroforma arctica JP610</name>
    <dbReference type="NCBI Taxonomy" id="667725"/>
    <lineage>
        <taxon>Eukaryota</taxon>
        <taxon>Ichthyosporea</taxon>
        <taxon>Ichthyophonida</taxon>
        <taxon>Sphaeroforma</taxon>
    </lineage>
</organism>
<evidence type="ECO:0000313" key="2">
    <source>
        <dbReference type="EMBL" id="KNC77295.1"/>
    </source>
</evidence>
<protein>
    <submittedName>
        <fullName evidence="2">Uncharacterized protein</fullName>
    </submittedName>
</protein>
<evidence type="ECO:0000313" key="3">
    <source>
        <dbReference type="Proteomes" id="UP000054560"/>
    </source>
</evidence>
<feature type="region of interest" description="Disordered" evidence="1">
    <location>
        <begin position="1"/>
        <end position="40"/>
    </location>
</feature>
<gene>
    <name evidence="2" type="ORF">SARC_10239</name>
</gene>
<keyword evidence="3" id="KW-1185">Reference proteome</keyword>